<accession>A0A5N6GX10</accession>
<gene>
    <name evidence="2" type="ORF">BDV35DRAFT_356636</name>
</gene>
<evidence type="ECO:0000313" key="2">
    <source>
        <dbReference type="EMBL" id="KAB8245500.1"/>
    </source>
</evidence>
<dbReference type="Proteomes" id="UP000325434">
    <property type="component" value="Unassembled WGS sequence"/>
</dbReference>
<proteinExistence type="predicted"/>
<reference evidence="2" key="1">
    <citation type="submission" date="2019-04" db="EMBL/GenBank/DDBJ databases">
        <title>Friends and foes A comparative genomics study of 23 Aspergillus species from section Flavi.</title>
        <authorList>
            <consortium name="DOE Joint Genome Institute"/>
            <person name="Kjaerbolling I."/>
            <person name="Vesth T."/>
            <person name="Frisvad J.C."/>
            <person name="Nybo J.L."/>
            <person name="Theobald S."/>
            <person name="Kildgaard S."/>
            <person name="Isbrandt T."/>
            <person name="Kuo A."/>
            <person name="Sato A."/>
            <person name="Lyhne E.K."/>
            <person name="Kogle M.E."/>
            <person name="Wiebenga A."/>
            <person name="Kun R.S."/>
            <person name="Lubbers R.J."/>
            <person name="Makela M.R."/>
            <person name="Barry K."/>
            <person name="Chovatia M."/>
            <person name="Clum A."/>
            <person name="Daum C."/>
            <person name="Haridas S."/>
            <person name="He G."/>
            <person name="LaButti K."/>
            <person name="Lipzen A."/>
            <person name="Mondo S."/>
            <person name="Riley R."/>
            <person name="Salamov A."/>
            <person name="Simmons B.A."/>
            <person name="Magnuson J.K."/>
            <person name="Henrissat B."/>
            <person name="Mortensen U.H."/>
            <person name="Larsen T.O."/>
            <person name="Devries R.P."/>
            <person name="Grigoriev I.V."/>
            <person name="Machida M."/>
            <person name="Baker S.E."/>
            <person name="Andersen M.R."/>
        </authorList>
    </citation>
    <scope>NUCLEOTIDE SEQUENCE [LARGE SCALE GENOMIC DNA]</scope>
    <source>
        <strain evidence="2">CBS 121.62</strain>
    </source>
</reference>
<protein>
    <submittedName>
        <fullName evidence="2">Uncharacterized protein</fullName>
    </submittedName>
</protein>
<dbReference type="AlphaFoldDB" id="A0A5N6GX10"/>
<sequence length="71" mass="8642">MDNHLEKGGESTPKINTTRRALECMVLSSILTYIRLVIEDWFRFKEAYPFPYNAWWVVFQFIILYLYLAYR</sequence>
<keyword evidence="1" id="KW-1133">Transmembrane helix</keyword>
<organism evidence="2">
    <name type="scientific">Aspergillus flavus</name>
    <dbReference type="NCBI Taxonomy" id="5059"/>
    <lineage>
        <taxon>Eukaryota</taxon>
        <taxon>Fungi</taxon>
        <taxon>Dikarya</taxon>
        <taxon>Ascomycota</taxon>
        <taxon>Pezizomycotina</taxon>
        <taxon>Eurotiomycetes</taxon>
        <taxon>Eurotiomycetidae</taxon>
        <taxon>Eurotiales</taxon>
        <taxon>Aspergillaceae</taxon>
        <taxon>Aspergillus</taxon>
        <taxon>Aspergillus subgen. Circumdati</taxon>
    </lineage>
</organism>
<dbReference type="EMBL" id="ML734611">
    <property type="protein sequence ID" value="KAB8245500.1"/>
    <property type="molecule type" value="Genomic_DNA"/>
</dbReference>
<name>A0A5N6GX10_ASPFL</name>
<keyword evidence="1" id="KW-0472">Membrane</keyword>
<evidence type="ECO:0000256" key="1">
    <source>
        <dbReference type="SAM" id="Phobius"/>
    </source>
</evidence>
<feature type="transmembrane region" description="Helical" evidence="1">
    <location>
        <begin position="21"/>
        <end position="38"/>
    </location>
</feature>
<feature type="transmembrane region" description="Helical" evidence="1">
    <location>
        <begin position="50"/>
        <end position="70"/>
    </location>
</feature>
<keyword evidence="1" id="KW-0812">Transmembrane</keyword>